<dbReference type="Pfam" id="PF00593">
    <property type="entry name" value="TonB_dep_Rec_b-barrel"/>
    <property type="match status" value="1"/>
</dbReference>
<evidence type="ECO:0000256" key="9">
    <source>
        <dbReference type="RuleBase" id="RU003357"/>
    </source>
</evidence>
<feature type="chain" id="PRO_5003954112" evidence="10">
    <location>
        <begin position="21"/>
        <end position="1102"/>
    </location>
</feature>
<gene>
    <name evidence="13" type="ORF">HMPREF9151_02170</name>
</gene>
<dbReference type="STRING" id="1127699.HMPREF9151_02170"/>
<dbReference type="SUPFAM" id="SSF49464">
    <property type="entry name" value="Carboxypeptidase regulatory domain-like"/>
    <property type="match status" value="1"/>
</dbReference>
<evidence type="ECO:0000256" key="5">
    <source>
        <dbReference type="ARBA" id="ARBA00023077"/>
    </source>
</evidence>
<evidence type="ECO:0000256" key="3">
    <source>
        <dbReference type="ARBA" id="ARBA00022452"/>
    </source>
</evidence>
<dbReference type="InterPro" id="IPR023996">
    <property type="entry name" value="TonB-dep_OMP_SusC/RagA"/>
</dbReference>
<dbReference type="NCBIfam" id="TIGR04056">
    <property type="entry name" value="OMP_RagA_SusC"/>
    <property type="match status" value="1"/>
</dbReference>
<keyword evidence="7 8" id="KW-0998">Cell outer membrane</keyword>
<evidence type="ECO:0000256" key="6">
    <source>
        <dbReference type="ARBA" id="ARBA00023136"/>
    </source>
</evidence>
<dbReference type="AlphaFoldDB" id="L1N1N6"/>
<comment type="subcellular location">
    <subcellularLocation>
        <location evidence="1 8">Cell outer membrane</location>
        <topology evidence="1 8">Multi-pass membrane protein</topology>
    </subcellularLocation>
</comment>
<dbReference type="Proteomes" id="UP000010433">
    <property type="component" value="Unassembled WGS sequence"/>
</dbReference>
<dbReference type="NCBIfam" id="TIGR04057">
    <property type="entry name" value="SusC_RagA_signa"/>
    <property type="match status" value="1"/>
</dbReference>
<dbReference type="InterPro" id="IPR039426">
    <property type="entry name" value="TonB-dep_rcpt-like"/>
</dbReference>
<organism evidence="13 14">
    <name type="scientific">Hoylesella saccharolytica F0055</name>
    <dbReference type="NCBI Taxonomy" id="1127699"/>
    <lineage>
        <taxon>Bacteria</taxon>
        <taxon>Pseudomonadati</taxon>
        <taxon>Bacteroidota</taxon>
        <taxon>Bacteroidia</taxon>
        <taxon>Bacteroidales</taxon>
        <taxon>Prevotellaceae</taxon>
        <taxon>Hoylesella</taxon>
    </lineage>
</organism>
<dbReference type="InterPro" id="IPR037066">
    <property type="entry name" value="Plug_dom_sf"/>
</dbReference>
<dbReference type="Gene3D" id="2.40.170.20">
    <property type="entry name" value="TonB-dependent receptor, beta-barrel domain"/>
    <property type="match status" value="1"/>
</dbReference>
<dbReference type="PATRIC" id="fig|1127699.3.peg.1982"/>
<dbReference type="InterPro" id="IPR012910">
    <property type="entry name" value="Plug_dom"/>
</dbReference>
<feature type="domain" description="TonB-dependent receptor plug" evidence="12">
    <location>
        <begin position="120"/>
        <end position="248"/>
    </location>
</feature>
<dbReference type="EMBL" id="AMEP01000142">
    <property type="protein sequence ID" value="EKX97252.1"/>
    <property type="molecule type" value="Genomic_DNA"/>
</dbReference>
<comment type="caution">
    <text evidence="13">The sequence shown here is derived from an EMBL/GenBank/DDBJ whole genome shotgun (WGS) entry which is preliminary data.</text>
</comment>
<name>L1N1N6_9BACT</name>
<keyword evidence="5 9" id="KW-0798">TonB box</keyword>
<keyword evidence="14" id="KW-1185">Reference proteome</keyword>
<dbReference type="RefSeq" id="WP_009161031.1">
    <property type="nucleotide sequence ID" value="NZ_KB290960.1"/>
</dbReference>
<evidence type="ECO:0000256" key="2">
    <source>
        <dbReference type="ARBA" id="ARBA00022448"/>
    </source>
</evidence>
<keyword evidence="6 8" id="KW-0472">Membrane</keyword>
<evidence type="ECO:0000256" key="1">
    <source>
        <dbReference type="ARBA" id="ARBA00004571"/>
    </source>
</evidence>
<evidence type="ECO:0000259" key="11">
    <source>
        <dbReference type="Pfam" id="PF00593"/>
    </source>
</evidence>
<sequence>MREKALLLICFCLLTLGLKAQNKPVGDAVVLVEATILDKYGNPLSGATVRVSGKPVGVVADMDGKVSLWVERGKTISVSYLGMNTQTIKVKGPIKESIVLEDGASELDQVVVNGYTRTTKRRLTGSISTITAEDLKGNPMANLDILLQGKMAGVDVKAVSGRPGEAAKIRIRGTNTITGDADPLWVVDGVPLQNNLPDLSNRQVKAGDFSTIFSNGISGINPNDIESINVLKDASAAAIYGSRAAGGVIVVTTKRGKQGKLSINYSTNVSVVSSPPHNADLMNSREKLAWEQELWDEFSEPYFKAKKRYPVIGIVGMIRSGYGKYKGMTKAQQDAEIERLGSHTTDWFQELFRNSVSHSHNLSLSGGSDKSTYYVSLGYSNNVGLVKKTDYSRYNLSSKLDIKANKRVKLGLSMDMAWQESNGPSLSVDPFKYAYFANPYERLYDDNGNYVADQTYHMIRKAHGYKTEAPVPDNGFNLMYEIDNTSNKAQNYSAGITGTISVKLLENLNFEGLASYNYTTDNSDNINGKNTYAAWNDRPFEEAAFLSKRVYGSIMQTVSSNNNYNLRGQFHYFNTFKKDHYLSALVGSEIRGAHSKSIFTKRYGYDPISGNSSMPAFTDKKKFTQAGLENYAALMDLLSGQGINDNRFASFYFSVDYVYKNRYVFSATGRTDGSNNFGHNRQFNPTGSVGLSWNVDQEKFMEKLKPIISSLSVRTAFGYTGNINKSVYPQLVMDYSTTFRKTINDNFRMGFLRNAPNAELRWEKTRDMKLSVDVGFLKDRLRLMGEVYMRRTSDAVSDVRVPYTTGFSSQVYNTSVLSNNGAELTVSGTILRGKDWNLNATANIAYNQNKLVEYRMPIKGRASGRYEGYPLNSIFSGRASEIDARLGLITYEPRPDAVFESAADRNNADNYLFYLGTSSAPVNGGYSVSMSYKNFNLSIGGSYSLGGKILDDIKRPVNYRSLNEKEIEKIPSQINDLYINHLNVKRGVVNRWTESNHRTDANPRIIDAYGKLYHLSDYVVSAEEITKSSLLENVSYFKLSSLSLGYSFDKSLLRRLALSSLALSFSVDNLFILTNYSGIDPETPGVVYPKARSFSMGVSVGF</sequence>
<dbReference type="InterPro" id="IPR036942">
    <property type="entry name" value="Beta-barrel_TonB_sf"/>
</dbReference>
<dbReference type="SUPFAM" id="SSF56935">
    <property type="entry name" value="Porins"/>
    <property type="match status" value="1"/>
</dbReference>
<dbReference type="InterPro" id="IPR008969">
    <property type="entry name" value="CarboxyPept-like_regulatory"/>
</dbReference>
<evidence type="ECO:0000313" key="14">
    <source>
        <dbReference type="Proteomes" id="UP000010433"/>
    </source>
</evidence>
<dbReference type="GO" id="GO:0009279">
    <property type="term" value="C:cell outer membrane"/>
    <property type="evidence" value="ECO:0007669"/>
    <property type="project" value="UniProtKB-SubCell"/>
</dbReference>
<evidence type="ECO:0000313" key="13">
    <source>
        <dbReference type="EMBL" id="EKX97252.1"/>
    </source>
</evidence>
<accession>L1N1N6</accession>
<reference evidence="13 14" key="1">
    <citation type="submission" date="2012-05" db="EMBL/GenBank/DDBJ databases">
        <authorList>
            <person name="Weinstock G."/>
            <person name="Sodergren E."/>
            <person name="Lobos E.A."/>
            <person name="Fulton L."/>
            <person name="Fulton R."/>
            <person name="Courtney L."/>
            <person name="Fronick C."/>
            <person name="O'Laughlin M."/>
            <person name="Godfrey J."/>
            <person name="Wilson R.M."/>
            <person name="Miner T."/>
            <person name="Farmer C."/>
            <person name="Delehaunty K."/>
            <person name="Cordes M."/>
            <person name="Minx P."/>
            <person name="Tomlinson C."/>
            <person name="Chen J."/>
            <person name="Wollam A."/>
            <person name="Pepin K.H."/>
            <person name="Bhonagiri V."/>
            <person name="Zhang X."/>
            <person name="Suruliraj S."/>
            <person name="Warren W."/>
            <person name="Mitreva M."/>
            <person name="Mardis E.R."/>
            <person name="Wilson R.K."/>
        </authorList>
    </citation>
    <scope>NUCLEOTIDE SEQUENCE [LARGE SCALE GENOMIC DNA]</scope>
    <source>
        <strain evidence="13 14">F0055</strain>
    </source>
</reference>
<dbReference type="PROSITE" id="PS52016">
    <property type="entry name" value="TONB_DEPENDENT_REC_3"/>
    <property type="match status" value="1"/>
</dbReference>
<evidence type="ECO:0000259" key="12">
    <source>
        <dbReference type="Pfam" id="PF07715"/>
    </source>
</evidence>
<keyword evidence="2 8" id="KW-0813">Transport</keyword>
<evidence type="ECO:0000256" key="4">
    <source>
        <dbReference type="ARBA" id="ARBA00022692"/>
    </source>
</evidence>
<dbReference type="InterPro" id="IPR023997">
    <property type="entry name" value="TonB-dep_OMP_SusC/RagA_CS"/>
</dbReference>
<dbReference type="Gene3D" id="2.170.130.10">
    <property type="entry name" value="TonB-dependent receptor, plug domain"/>
    <property type="match status" value="1"/>
</dbReference>
<evidence type="ECO:0000256" key="10">
    <source>
        <dbReference type="SAM" id="SignalP"/>
    </source>
</evidence>
<keyword evidence="3 8" id="KW-1134">Transmembrane beta strand</keyword>
<dbReference type="Pfam" id="PF13715">
    <property type="entry name" value="CarbopepD_reg_2"/>
    <property type="match status" value="1"/>
</dbReference>
<protein>
    <submittedName>
        <fullName evidence="13">TonB-dependent receptor plug domain protein</fullName>
    </submittedName>
</protein>
<dbReference type="InterPro" id="IPR000531">
    <property type="entry name" value="Beta-barrel_TonB"/>
</dbReference>
<proteinExistence type="inferred from homology"/>
<evidence type="ECO:0000256" key="7">
    <source>
        <dbReference type="ARBA" id="ARBA00023237"/>
    </source>
</evidence>
<feature type="domain" description="TonB-dependent receptor-like beta-barrel" evidence="11">
    <location>
        <begin position="454"/>
        <end position="943"/>
    </location>
</feature>
<feature type="signal peptide" evidence="10">
    <location>
        <begin position="1"/>
        <end position="20"/>
    </location>
</feature>
<dbReference type="Pfam" id="PF07715">
    <property type="entry name" value="Plug"/>
    <property type="match status" value="1"/>
</dbReference>
<evidence type="ECO:0000256" key="8">
    <source>
        <dbReference type="PROSITE-ProRule" id="PRU01360"/>
    </source>
</evidence>
<dbReference type="OrthoDB" id="9768177at2"/>
<keyword evidence="4 8" id="KW-0812">Transmembrane</keyword>
<keyword evidence="13" id="KW-0675">Receptor</keyword>
<dbReference type="HOGENOM" id="CLU_004317_0_1_10"/>
<comment type="similarity">
    <text evidence="8 9">Belongs to the TonB-dependent receptor family.</text>
</comment>
<keyword evidence="10" id="KW-0732">Signal</keyword>